<keyword evidence="2" id="KW-1185">Reference proteome</keyword>
<evidence type="ECO:0000313" key="1">
    <source>
        <dbReference type="EMBL" id="KHG05618.1"/>
    </source>
</evidence>
<organism evidence="1 2">
    <name type="scientific">Gossypium arboreum</name>
    <name type="common">Tree cotton</name>
    <name type="synonym">Gossypium nanking</name>
    <dbReference type="NCBI Taxonomy" id="29729"/>
    <lineage>
        <taxon>Eukaryota</taxon>
        <taxon>Viridiplantae</taxon>
        <taxon>Streptophyta</taxon>
        <taxon>Embryophyta</taxon>
        <taxon>Tracheophyta</taxon>
        <taxon>Spermatophyta</taxon>
        <taxon>Magnoliopsida</taxon>
        <taxon>eudicotyledons</taxon>
        <taxon>Gunneridae</taxon>
        <taxon>Pentapetalae</taxon>
        <taxon>rosids</taxon>
        <taxon>malvids</taxon>
        <taxon>Malvales</taxon>
        <taxon>Malvaceae</taxon>
        <taxon>Malvoideae</taxon>
        <taxon>Gossypium</taxon>
    </lineage>
</organism>
<sequence>MLLMGKLNGRLAFAGMQALLMARNGGW</sequence>
<accession>A0A0B0MU28</accession>
<dbReference type="AlphaFoldDB" id="A0A0B0MU28"/>
<evidence type="ECO:0000313" key="2">
    <source>
        <dbReference type="Proteomes" id="UP000032142"/>
    </source>
</evidence>
<gene>
    <name evidence="1" type="ORF">F383_31663</name>
</gene>
<reference evidence="2" key="1">
    <citation type="submission" date="2014-09" db="EMBL/GenBank/DDBJ databases">
        <authorList>
            <person name="Mudge J."/>
            <person name="Ramaraj T."/>
            <person name="Lindquist I.E."/>
            <person name="Bharti A.K."/>
            <person name="Sundararajan A."/>
            <person name="Cameron C.T."/>
            <person name="Woodward J.E."/>
            <person name="May G.D."/>
            <person name="Brubaker C."/>
            <person name="Broadhvest J."/>
            <person name="Wilkins T.A."/>
        </authorList>
    </citation>
    <scope>NUCLEOTIDE SEQUENCE</scope>
    <source>
        <strain evidence="2">cv. AKA8401</strain>
    </source>
</reference>
<name>A0A0B0MU28_GOSAR</name>
<protein>
    <submittedName>
        <fullName evidence="1">Uncharacterized protein</fullName>
    </submittedName>
</protein>
<comment type="caution">
    <text evidence="1">The sequence shown here is derived from an EMBL/GenBank/DDBJ whole genome shotgun (WGS) entry which is preliminary data.</text>
</comment>
<dbReference type="Proteomes" id="UP000032142">
    <property type="component" value="Unassembled WGS sequence"/>
</dbReference>
<dbReference type="EMBL" id="JRRC01434106">
    <property type="protein sequence ID" value="KHG05618.1"/>
    <property type="molecule type" value="Genomic_DNA"/>
</dbReference>
<proteinExistence type="predicted"/>